<dbReference type="RefSeq" id="WP_203829702.1">
    <property type="nucleotide sequence ID" value="NZ_BAAATY010000022.1"/>
</dbReference>
<evidence type="ECO:0000313" key="1">
    <source>
        <dbReference type="EMBL" id="GIE71924.1"/>
    </source>
</evidence>
<dbReference type="EMBL" id="BOMS01000135">
    <property type="protein sequence ID" value="GIE71924.1"/>
    <property type="molecule type" value="Genomic_DNA"/>
</dbReference>
<proteinExistence type="predicted"/>
<reference evidence="1 2" key="1">
    <citation type="submission" date="2021-01" db="EMBL/GenBank/DDBJ databases">
        <title>Whole genome shotgun sequence of Actinoplanes palleronii NBRC 14916.</title>
        <authorList>
            <person name="Komaki H."/>
            <person name="Tamura T."/>
        </authorList>
    </citation>
    <scope>NUCLEOTIDE SEQUENCE [LARGE SCALE GENOMIC DNA]</scope>
    <source>
        <strain evidence="1 2">NBRC 14916</strain>
    </source>
</reference>
<gene>
    <name evidence="1" type="ORF">Apa02nite_080320</name>
</gene>
<dbReference type="Proteomes" id="UP000624709">
    <property type="component" value="Unassembled WGS sequence"/>
</dbReference>
<comment type="caution">
    <text evidence="1">The sequence shown here is derived from an EMBL/GenBank/DDBJ whole genome shotgun (WGS) entry which is preliminary data.</text>
</comment>
<organism evidence="1 2">
    <name type="scientific">Actinoplanes palleronii</name>
    <dbReference type="NCBI Taxonomy" id="113570"/>
    <lineage>
        <taxon>Bacteria</taxon>
        <taxon>Bacillati</taxon>
        <taxon>Actinomycetota</taxon>
        <taxon>Actinomycetes</taxon>
        <taxon>Micromonosporales</taxon>
        <taxon>Micromonosporaceae</taxon>
        <taxon>Actinoplanes</taxon>
    </lineage>
</organism>
<evidence type="ECO:0000313" key="2">
    <source>
        <dbReference type="Proteomes" id="UP000624709"/>
    </source>
</evidence>
<name>A0ABQ4BML9_9ACTN</name>
<accession>A0ABQ4BML9</accession>
<keyword evidence="2" id="KW-1185">Reference proteome</keyword>
<protein>
    <submittedName>
        <fullName evidence="1">Uncharacterized protein</fullName>
    </submittedName>
</protein>
<sequence length="255" mass="27697">MRIIERLKGRGARVLTAGVITLGLLGPALAIGASPAAAVPSGAKVDIVKSACVGKSSTGKPTISWVGSGLQVPLKSAYVKTRVQGKLFACFWKYKFSDQDRNYDYWGASVETYWVRTDKKGKASYVALANHQISSNKTARGGIFAGTKDYTSKTSCSRQIDVGVSIGAFSASTPIQACSSYKMDQVRASNTAGYWKMPKIGGFTHVETTYMQKVKQGVKPTFSMSANYPKYGYHWSDGASHWVPTVNLKTIFKKF</sequence>